<dbReference type="AlphaFoldDB" id="A0A371HDT2"/>
<dbReference type="Pfam" id="PF17919">
    <property type="entry name" value="RT_RNaseH_2"/>
    <property type="match status" value="1"/>
</dbReference>
<comment type="caution">
    <text evidence="3">The sequence shown here is derived from an EMBL/GenBank/DDBJ whole genome shotgun (WGS) entry which is preliminary data.</text>
</comment>
<dbReference type="InterPro" id="IPR043128">
    <property type="entry name" value="Rev_trsase/Diguanyl_cyclase"/>
</dbReference>
<evidence type="ECO:0000313" key="3">
    <source>
        <dbReference type="EMBL" id="RDY00951.1"/>
    </source>
</evidence>
<dbReference type="PANTHER" id="PTHR48475">
    <property type="entry name" value="RIBONUCLEASE H"/>
    <property type="match status" value="1"/>
</dbReference>
<evidence type="ECO:0000259" key="2">
    <source>
        <dbReference type="Pfam" id="PF17919"/>
    </source>
</evidence>
<gene>
    <name evidence="3" type="primary">pol</name>
    <name evidence="3" type="ORF">CR513_15798</name>
</gene>
<feature type="domain" description="Reverse transcriptase/retrotransposon-derived protein RNase H-like" evidence="2">
    <location>
        <begin position="236"/>
        <end position="332"/>
    </location>
</feature>
<reference evidence="3" key="1">
    <citation type="submission" date="2018-05" db="EMBL/GenBank/DDBJ databases">
        <title>Draft genome of Mucuna pruriens seed.</title>
        <authorList>
            <person name="Nnadi N.E."/>
            <person name="Vos R."/>
            <person name="Hasami M.H."/>
            <person name="Devisetty U.K."/>
            <person name="Aguiy J.C."/>
        </authorList>
    </citation>
    <scope>NUCLEOTIDE SEQUENCE [LARGE SCALE GENOMIC DNA]</scope>
    <source>
        <strain evidence="3">JCA_2017</strain>
    </source>
</reference>
<dbReference type="OrthoDB" id="101614at2759"/>
<evidence type="ECO:0000313" key="4">
    <source>
        <dbReference type="Proteomes" id="UP000257109"/>
    </source>
</evidence>
<dbReference type="Proteomes" id="UP000257109">
    <property type="component" value="Unassembled WGS sequence"/>
</dbReference>
<dbReference type="InterPro" id="IPR000477">
    <property type="entry name" value="RT_dom"/>
</dbReference>
<dbReference type="CDD" id="cd01647">
    <property type="entry name" value="RT_LTR"/>
    <property type="match status" value="1"/>
</dbReference>
<dbReference type="InterPro" id="IPR043502">
    <property type="entry name" value="DNA/RNA_pol_sf"/>
</dbReference>
<dbReference type="InterPro" id="IPR012337">
    <property type="entry name" value="RNaseH-like_sf"/>
</dbReference>
<dbReference type="InterPro" id="IPR041577">
    <property type="entry name" value="RT_RNaseH_2"/>
</dbReference>
<dbReference type="FunFam" id="3.30.70.270:FF:000020">
    <property type="entry name" value="Transposon Tf2-6 polyprotein-like Protein"/>
    <property type="match status" value="1"/>
</dbReference>
<evidence type="ECO:0000259" key="1">
    <source>
        <dbReference type="Pfam" id="PF00078"/>
    </source>
</evidence>
<keyword evidence="4" id="KW-1185">Reference proteome</keyword>
<protein>
    <submittedName>
        <fullName evidence="3">Retrovirus-related Pol polyprotein</fullName>
    </submittedName>
</protein>
<feature type="non-terminal residue" evidence="3">
    <location>
        <position position="1"/>
    </location>
</feature>
<dbReference type="Gene3D" id="3.30.420.10">
    <property type="entry name" value="Ribonuclease H-like superfamily/Ribonuclease H"/>
    <property type="match status" value="1"/>
</dbReference>
<dbReference type="PANTHER" id="PTHR48475:SF1">
    <property type="entry name" value="RNASE H TYPE-1 DOMAIN-CONTAINING PROTEIN"/>
    <property type="match status" value="1"/>
</dbReference>
<dbReference type="Pfam" id="PF00078">
    <property type="entry name" value="RVT_1"/>
    <property type="match status" value="1"/>
</dbReference>
<sequence length="491" mass="56804">MKPEVALKIKEKVKKQWKVGFLAVAEYPQWVANIVPVPKKDGKVDLNRASPKDNFPLPHIDVLVDNTAQHSCYYFMEGFSGYNQIRMALEDKEKTTFITTWGTFCYKVMPFRLKNAGATYQRAMVTLFHDMMHKEVEVYVDDMISKLQKYRLKLNPAKCTFGVKTGKLLGFIVNERGIKLNLDKVKAIHDMLAPKTEMEVRSFLGSVNYIARFISQLTATYSPLFKLLWKNQKVEWNQECQEAFEKVKQYLESPPVLVLAIPDKPLILYLTVLKESMGGILGQQNDFGKEQAIYYLSKKLMECEQRYSTLERTCCTLVWAAKRLRQYMLAHTTRLIAKMDPLKANSTMTNGSVGIQHRSALVEQLAYHPLDEYHPLLHEFADEYIMVAKKDEQEVESYKWKLWFDGASNLLGNEIRAVLASPKGQYFPFLARLGFDCTNNMAKYEAYAMGITMAIKHQVSRLKVFDDSTLMIYQLHREWETRDAKLVPYHA</sequence>
<dbReference type="Gene3D" id="3.30.70.270">
    <property type="match status" value="2"/>
</dbReference>
<name>A0A371HDT2_MUCPR</name>
<dbReference type="EMBL" id="QJKJ01002873">
    <property type="protein sequence ID" value="RDY00951.1"/>
    <property type="molecule type" value="Genomic_DNA"/>
</dbReference>
<feature type="domain" description="Reverse transcriptase" evidence="1">
    <location>
        <begin position="47"/>
        <end position="144"/>
    </location>
</feature>
<dbReference type="Gene3D" id="3.10.20.370">
    <property type="match status" value="1"/>
</dbReference>
<dbReference type="InterPro" id="IPR036397">
    <property type="entry name" value="RNaseH_sf"/>
</dbReference>
<accession>A0A371HDT2</accession>
<dbReference type="SUPFAM" id="SSF56672">
    <property type="entry name" value="DNA/RNA polymerases"/>
    <property type="match status" value="1"/>
</dbReference>
<dbReference type="GO" id="GO:0003676">
    <property type="term" value="F:nucleic acid binding"/>
    <property type="evidence" value="ECO:0007669"/>
    <property type="project" value="InterPro"/>
</dbReference>
<organism evidence="3 4">
    <name type="scientific">Mucuna pruriens</name>
    <name type="common">Velvet bean</name>
    <name type="synonym">Dolichos pruriens</name>
    <dbReference type="NCBI Taxonomy" id="157652"/>
    <lineage>
        <taxon>Eukaryota</taxon>
        <taxon>Viridiplantae</taxon>
        <taxon>Streptophyta</taxon>
        <taxon>Embryophyta</taxon>
        <taxon>Tracheophyta</taxon>
        <taxon>Spermatophyta</taxon>
        <taxon>Magnoliopsida</taxon>
        <taxon>eudicotyledons</taxon>
        <taxon>Gunneridae</taxon>
        <taxon>Pentapetalae</taxon>
        <taxon>rosids</taxon>
        <taxon>fabids</taxon>
        <taxon>Fabales</taxon>
        <taxon>Fabaceae</taxon>
        <taxon>Papilionoideae</taxon>
        <taxon>50 kb inversion clade</taxon>
        <taxon>NPAAA clade</taxon>
        <taxon>indigoferoid/millettioid clade</taxon>
        <taxon>Phaseoleae</taxon>
        <taxon>Mucuna</taxon>
    </lineage>
</organism>
<dbReference type="SUPFAM" id="SSF53098">
    <property type="entry name" value="Ribonuclease H-like"/>
    <property type="match status" value="1"/>
</dbReference>
<proteinExistence type="predicted"/>
<dbReference type="Gene3D" id="3.10.10.10">
    <property type="entry name" value="HIV Type 1 Reverse Transcriptase, subunit A, domain 1"/>
    <property type="match status" value="1"/>
</dbReference>